<protein>
    <submittedName>
        <fullName evidence="1">Sugar transporter</fullName>
    </submittedName>
</protein>
<evidence type="ECO:0000313" key="1">
    <source>
        <dbReference type="EMBL" id="KAH7928107.1"/>
    </source>
</evidence>
<keyword evidence="2" id="KW-1185">Reference proteome</keyword>
<accession>A0ACB8BRQ5</accession>
<keyword evidence="1" id="KW-0762">Sugar transport</keyword>
<evidence type="ECO:0000313" key="2">
    <source>
        <dbReference type="Proteomes" id="UP000790709"/>
    </source>
</evidence>
<proteinExistence type="predicted"/>
<sequence>MVALSKELDEIAQYRNAYILAFSATTGYVCFGWDIGLIGGIVALPSFQQYFGLDKESASARASLSGNIVSVLQAGGFFGALSSSYLASRFGRKPCLILSAVIFLFGSLMQATVGLGSSQQVGLNVLYAGRFFGGLGVGLMSALVPSYVAECAPRSIRGRCTGSIEVAVGLGNMLAFWVNYGAALNIPFGEMQWRIPFIVQMIPGVLFFVLMLVQPESPRWLVERGRYDEAAAALAYIARKAPDDDAVLLTLSEIRADFVGKHRLPILTQFRKMGENRIIALRCFIPSLVTFFQQWSGTNAINYYSPQIFAGLGISGTASTLFATGVYGVVKFVVTILVLAFVVESLGRKRSLIYGGLGQCLTMLWIGGYTGIHTQPTVIPATYVSIVAVYLFGVSFCVGWGFVPLIVASEVSPGHLRAAVMSLASGCTWLFTFAIAQLTPIMLAHITYGTYLLFGILSLIMAIWAYVFLPETTGYPLEDIRFLFEKDIIVRALEDAPGGRIFLGKRRAVPVEELRRLELRQSSFRPQATEDLEDSQSCDETVEGEGPPDRGSRKLDDPLII</sequence>
<comment type="caution">
    <text evidence="1">The sequence shown here is derived from an EMBL/GenBank/DDBJ whole genome shotgun (WGS) entry which is preliminary data.</text>
</comment>
<keyword evidence="1" id="KW-0813">Transport</keyword>
<dbReference type="Proteomes" id="UP000790709">
    <property type="component" value="Unassembled WGS sequence"/>
</dbReference>
<name>A0ACB8BRQ5_9AGAM</name>
<reference evidence="1" key="1">
    <citation type="journal article" date="2021" name="New Phytol.">
        <title>Evolutionary innovations through gain and loss of genes in the ectomycorrhizal Boletales.</title>
        <authorList>
            <person name="Wu G."/>
            <person name="Miyauchi S."/>
            <person name="Morin E."/>
            <person name="Kuo A."/>
            <person name="Drula E."/>
            <person name="Varga T."/>
            <person name="Kohler A."/>
            <person name="Feng B."/>
            <person name="Cao Y."/>
            <person name="Lipzen A."/>
            <person name="Daum C."/>
            <person name="Hundley H."/>
            <person name="Pangilinan J."/>
            <person name="Johnson J."/>
            <person name="Barry K."/>
            <person name="LaButti K."/>
            <person name="Ng V."/>
            <person name="Ahrendt S."/>
            <person name="Min B."/>
            <person name="Choi I.G."/>
            <person name="Park H."/>
            <person name="Plett J.M."/>
            <person name="Magnuson J."/>
            <person name="Spatafora J.W."/>
            <person name="Nagy L.G."/>
            <person name="Henrissat B."/>
            <person name="Grigoriev I.V."/>
            <person name="Yang Z.L."/>
            <person name="Xu J."/>
            <person name="Martin F.M."/>
        </authorList>
    </citation>
    <scope>NUCLEOTIDE SEQUENCE</scope>
    <source>
        <strain evidence="1">KUC20120723A-06</strain>
    </source>
</reference>
<dbReference type="EMBL" id="MU266357">
    <property type="protein sequence ID" value="KAH7928107.1"/>
    <property type="molecule type" value="Genomic_DNA"/>
</dbReference>
<organism evidence="1 2">
    <name type="scientific">Leucogyrophana mollusca</name>
    <dbReference type="NCBI Taxonomy" id="85980"/>
    <lineage>
        <taxon>Eukaryota</taxon>
        <taxon>Fungi</taxon>
        <taxon>Dikarya</taxon>
        <taxon>Basidiomycota</taxon>
        <taxon>Agaricomycotina</taxon>
        <taxon>Agaricomycetes</taxon>
        <taxon>Agaricomycetidae</taxon>
        <taxon>Boletales</taxon>
        <taxon>Boletales incertae sedis</taxon>
        <taxon>Leucogyrophana</taxon>
    </lineage>
</organism>
<gene>
    <name evidence="1" type="ORF">BV22DRAFT_1005635</name>
</gene>